<dbReference type="AlphaFoldDB" id="A0AAU8N5I8"/>
<dbReference type="GO" id="GO:0035999">
    <property type="term" value="P:tetrahydrofolate interconversion"/>
    <property type="evidence" value="ECO:0007669"/>
    <property type="project" value="TreeGrafter"/>
</dbReference>
<dbReference type="GO" id="GO:0071949">
    <property type="term" value="F:FAD binding"/>
    <property type="evidence" value="ECO:0007669"/>
    <property type="project" value="TreeGrafter"/>
</dbReference>
<evidence type="ECO:0000256" key="3">
    <source>
        <dbReference type="ARBA" id="ARBA00006743"/>
    </source>
</evidence>
<dbReference type="EMBL" id="CP159989">
    <property type="protein sequence ID" value="XCP82645.1"/>
    <property type="molecule type" value="Genomic_DNA"/>
</dbReference>
<evidence type="ECO:0000256" key="8">
    <source>
        <dbReference type="RuleBase" id="RU003862"/>
    </source>
</evidence>
<keyword evidence="5 8" id="KW-0274">FAD</keyword>
<comment type="similarity">
    <text evidence="3 8">Belongs to the methylenetetrahydrofolate reductase family.</text>
</comment>
<keyword evidence="4 8" id="KW-0285">Flavoprotein</keyword>
<feature type="region of interest" description="Disordered" evidence="9">
    <location>
        <begin position="1"/>
        <end position="32"/>
    </location>
</feature>
<dbReference type="GO" id="GO:0005829">
    <property type="term" value="C:cytosol"/>
    <property type="evidence" value="ECO:0007669"/>
    <property type="project" value="TreeGrafter"/>
</dbReference>
<proteinExistence type="inferred from homology"/>
<dbReference type="PANTHER" id="PTHR45754:SF3">
    <property type="entry name" value="METHYLENETETRAHYDROFOLATE REDUCTASE (NADPH)"/>
    <property type="match status" value="1"/>
</dbReference>
<accession>A0AAU8N5I8</accession>
<organism evidence="10">
    <name type="scientific">Actinomyces timonensis</name>
    <dbReference type="NCBI Taxonomy" id="1288391"/>
    <lineage>
        <taxon>Bacteria</taxon>
        <taxon>Bacillati</taxon>
        <taxon>Actinomycetota</taxon>
        <taxon>Actinomycetes</taxon>
        <taxon>Actinomycetales</taxon>
        <taxon>Actinomycetaceae</taxon>
        <taxon>Actinomyces</taxon>
    </lineage>
</organism>
<evidence type="ECO:0000256" key="2">
    <source>
        <dbReference type="ARBA" id="ARBA00004777"/>
    </source>
</evidence>
<protein>
    <recommendedName>
        <fullName evidence="8">Methylenetetrahydrofolate reductase</fullName>
    </recommendedName>
</protein>
<evidence type="ECO:0000313" key="10">
    <source>
        <dbReference type="EMBL" id="XCP82645.1"/>
    </source>
</evidence>
<evidence type="ECO:0000256" key="6">
    <source>
        <dbReference type="ARBA" id="ARBA00023002"/>
    </source>
</evidence>
<feature type="compositionally biased region" description="Low complexity" evidence="9">
    <location>
        <begin position="20"/>
        <end position="30"/>
    </location>
</feature>
<dbReference type="GO" id="GO:0106312">
    <property type="term" value="F:methylenetetrahydrofolate reductase (NADH) activity"/>
    <property type="evidence" value="ECO:0007669"/>
    <property type="project" value="UniProtKB-EC"/>
</dbReference>
<dbReference type="Pfam" id="PF02219">
    <property type="entry name" value="MTHFR"/>
    <property type="match status" value="1"/>
</dbReference>
<sequence length="354" mass="38064">MEKTCRPPQTIRRLSRTGRPRSPSSLFPPRAGAASSQTWGALDRLLATAPDFVSVTYRPAFVLGTRPAEPTVRVVREHNPAEDVVTHVLARSRTPLMAHLTCIGYRKRDVVEIVRLFLALGVRRFLALRGDPPRGHDADELPGELAHAEDLVRVIREVEAEYFDDGERHITIAVAAYPAVLDHGRGVEILAAKQAAGADLAITQVFYDPEDYLSLARAATYCGVSMPLLPGILPMTDLARLSRLAALTGVPIPAGLAASLGPARGAQAVTRGIDATLRLATEVLDGGAPGIHLYTFNRTRPALDVVSQLRLGGILGGERVSASMQRDVRRAYLNATPGGDRRMPEPAHAGSALP</sequence>
<evidence type="ECO:0000256" key="1">
    <source>
        <dbReference type="ARBA" id="ARBA00001974"/>
    </source>
</evidence>
<evidence type="ECO:0000256" key="4">
    <source>
        <dbReference type="ARBA" id="ARBA00022630"/>
    </source>
</evidence>
<evidence type="ECO:0000256" key="5">
    <source>
        <dbReference type="ARBA" id="ARBA00022827"/>
    </source>
</evidence>
<evidence type="ECO:0000256" key="7">
    <source>
        <dbReference type="ARBA" id="ARBA00048628"/>
    </source>
</evidence>
<dbReference type="PANTHER" id="PTHR45754">
    <property type="entry name" value="METHYLENETETRAHYDROFOLATE REDUCTASE"/>
    <property type="match status" value="1"/>
</dbReference>
<dbReference type="GO" id="GO:0009086">
    <property type="term" value="P:methionine biosynthetic process"/>
    <property type="evidence" value="ECO:0007669"/>
    <property type="project" value="TreeGrafter"/>
</dbReference>
<name>A0AAU8N5I8_9ACTO</name>
<dbReference type="Gene3D" id="3.20.20.220">
    <property type="match status" value="1"/>
</dbReference>
<gene>
    <name evidence="10" type="ORF">ABXS69_01645</name>
</gene>
<dbReference type="SUPFAM" id="SSF51730">
    <property type="entry name" value="FAD-linked oxidoreductase"/>
    <property type="match status" value="1"/>
</dbReference>
<reference evidence="10" key="1">
    <citation type="submission" date="2024-05" db="EMBL/GenBank/DDBJ databases">
        <title>Draft genome assemblies of 36 bacteria isolated from hibernating arctic ground squirrels.</title>
        <authorList>
            <person name="McKee H."/>
            <person name="Mullen L."/>
            <person name="Drown D.M."/>
            <person name="Duddleston K.N."/>
        </authorList>
    </citation>
    <scope>NUCLEOTIDE SEQUENCE</scope>
    <source>
        <strain evidence="10">AR004</strain>
    </source>
</reference>
<dbReference type="InterPro" id="IPR003171">
    <property type="entry name" value="Mehydrof_redctse-like"/>
</dbReference>
<evidence type="ECO:0000256" key="9">
    <source>
        <dbReference type="SAM" id="MobiDB-lite"/>
    </source>
</evidence>
<feature type="region of interest" description="Disordered" evidence="9">
    <location>
        <begin position="334"/>
        <end position="354"/>
    </location>
</feature>
<dbReference type="RefSeq" id="WP_366180882.1">
    <property type="nucleotide sequence ID" value="NZ_CP159989.1"/>
</dbReference>
<keyword evidence="6 8" id="KW-0560">Oxidoreductase</keyword>
<dbReference type="CDD" id="cd00537">
    <property type="entry name" value="MTHFR"/>
    <property type="match status" value="1"/>
</dbReference>
<comment type="catalytic activity">
    <reaction evidence="7">
        <text>(6S)-5-methyl-5,6,7,8-tetrahydrofolate + NAD(+) = (6R)-5,10-methylene-5,6,7,8-tetrahydrofolate + NADH + H(+)</text>
        <dbReference type="Rhea" id="RHEA:19821"/>
        <dbReference type="ChEBI" id="CHEBI:15378"/>
        <dbReference type="ChEBI" id="CHEBI:15636"/>
        <dbReference type="ChEBI" id="CHEBI:18608"/>
        <dbReference type="ChEBI" id="CHEBI:57540"/>
        <dbReference type="ChEBI" id="CHEBI:57945"/>
        <dbReference type="EC" id="1.5.1.54"/>
    </reaction>
    <physiologicalReaction direction="right-to-left" evidence="7">
        <dbReference type="Rhea" id="RHEA:19823"/>
    </physiologicalReaction>
</comment>
<comment type="cofactor">
    <cofactor evidence="1 8">
        <name>FAD</name>
        <dbReference type="ChEBI" id="CHEBI:57692"/>
    </cofactor>
</comment>
<comment type="pathway">
    <text evidence="2 8">One-carbon metabolism; tetrahydrofolate interconversion.</text>
</comment>
<dbReference type="InterPro" id="IPR029041">
    <property type="entry name" value="FAD-linked_oxidoreductase-like"/>
</dbReference>